<dbReference type="GO" id="GO:0005829">
    <property type="term" value="C:cytosol"/>
    <property type="evidence" value="ECO:0007669"/>
    <property type="project" value="TreeGrafter"/>
</dbReference>
<evidence type="ECO:0000313" key="8">
    <source>
        <dbReference type="Proteomes" id="UP000713222"/>
    </source>
</evidence>
<name>A0A964UYP9_9PROT</name>
<dbReference type="Proteomes" id="UP000713222">
    <property type="component" value="Unassembled WGS sequence"/>
</dbReference>
<dbReference type="InterPro" id="IPR012131">
    <property type="entry name" value="Hstdl_DH"/>
</dbReference>
<dbReference type="GO" id="GO:0051287">
    <property type="term" value="F:NAD binding"/>
    <property type="evidence" value="ECO:0007669"/>
    <property type="project" value="InterPro"/>
</dbReference>
<dbReference type="FunFam" id="3.40.50.1980:FF:000026">
    <property type="entry name" value="Histidinol dehydrogenase"/>
    <property type="match status" value="1"/>
</dbReference>
<comment type="cofactor">
    <cofactor evidence="1">
        <name>Zn(2+)</name>
        <dbReference type="ChEBI" id="CHEBI:29105"/>
    </cofactor>
</comment>
<accession>A0A964UYP9</accession>
<dbReference type="InterPro" id="IPR016161">
    <property type="entry name" value="Ald_DH/histidinol_DH"/>
</dbReference>
<organism evidence="7 8">
    <name type="scientific">Candidatus Fonsibacter lacus</name>
    <dbReference type="NCBI Taxonomy" id="2576439"/>
    <lineage>
        <taxon>Bacteria</taxon>
        <taxon>Pseudomonadati</taxon>
        <taxon>Pseudomonadota</taxon>
        <taxon>Alphaproteobacteria</taxon>
        <taxon>Candidatus Pelagibacterales</taxon>
        <taxon>Candidatus Pelagibacterales incertae sedis</taxon>
        <taxon>Candidatus Fonsibacter</taxon>
    </lineage>
</organism>
<comment type="caution">
    <text evidence="7">The sequence shown here is derived from an EMBL/GenBank/DDBJ whole genome shotgun (WGS) entry which is preliminary data.</text>
</comment>
<feature type="non-terminal residue" evidence="7">
    <location>
        <position position="279"/>
    </location>
</feature>
<keyword evidence="4" id="KW-0862">Zinc</keyword>
<keyword evidence="3" id="KW-0479">Metal-binding</keyword>
<dbReference type="Pfam" id="PF00815">
    <property type="entry name" value="Histidinol_dh"/>
    <property type="match status" value="1"/>
</dbReference>
<dbReference type="NCBIfam" id="TIGR00069">
    <property type="entry name" value="hisD"/>
    <property type="match status" value="1"/>
</dbReference>
<gene>
    <name evidence="7" type="primary">hisD</name>
    <name evidence="7" type="ORF">EBV32_03940</name>
</gene>
<evidence type="ECO:0000256" key="6">
    <source>
        <dbReference type="RuleBase" id="RU004175"/>
    </source>
</evidence>
<dbReference type="GO" id="GO:0046872">
    <property type="term" value="F:metal ion binding"/>
    <property type="evidence" value="ECO:0007669"/>
    <property type="project" value="UniProtKB-KW"/>
</dbReference>
<keyword evidence="5 7" id="KW-0560">Oxidoreductase</keyword>
<dbReference type="PANTHER" id="PTHR21256">
    <property type="entry name" value="HISTIDINOL DEHYDROGENASE HDH"/>
    <property type="match status" value="1"/>
</dbReference>
<evidence type="ECO:0000256" key="5">
    <source>
        <dbReference type="ARBA" id="ARBA00023002"/>
    </source>
</evidence>
<comment type="similarity">
    <text evidence="2 6">Belongs to the histidinol dehydrogenase family.</text>
</comment>
<evidence type="ECO:0000256" key="3">
    <source>
        <dbReference type="ARBA" id="ARBA00022723"/>
    </source>
</evidence>
<proteinExistence type="inferred from homology"/>
<evidence type="ECO:0000256" key="4">
    <source>
        <dbReference type="ARBA" id="ARBA00022833"/>
    </source>
</evidence>
<evidence type="ECO:0000313" key="7">
    <source>
        <dbReference type="EMBL" id="NBN88223.1"/>
    </source>
</evidence>
<sequence length="279" mass="30618">MKIIKFNKNRFLKDLDFISRNRKLNFSNKTNIVKKILKDVKAKGDNAIVYYQKKFDRSAVSKKNIILSNKEINKVIKSLDPSVKSSIKLAFDRVKDFHKRQSIKGYKYFDQYKNELAYKVAALNSVGIYIPGGTASYPSSVIMNAVPAIVAGVKNITLCMPTPNNKINAGVVYAAKICGVKKIYKIGGAQAIAAFAYGTNTVTKVDKIVGPGNIFVTIAKKEVFGEVGIDMVAGPSEITVVANENNNSTLTAIDLLSQAEHDELSQAILVTTNLKFGLE</sequence>
<dbReference type="EC" id="1.1.1.23" evidence="7"/>
<evidence type="ECO:0000256" key="2">
    <source>
        <dbReference type="ARBA" id="ARBA00010178"/>
    </source>
</evidence>
<protein>
    <submittedName>
        <fullName evidence="7">Histidinol dehydrogenase</fullName>
        <ecNumber evidence="7">1.1.1.23</ecNumber>
    </submittedName>
</protein>
<dbReference type="PANTHER" id="PTHR21256:SF2">
    <property type="entry name" value="HISTIDINE BIOSYNTHESIS TRIFUNCTIONAL PROTEIN"/>
    <property type="match status" value="1"/>
</dbReference>
<dbReference type="PRINTS" id="PR00083">
    <property type="entry name" value="HOLDHDRGNASE"/>
</dbReference>
<dbReference type="GO" id="GO:0000105">
    <property type="term" value="P:L-histidine biosynthetic process"/>
    <property type="evidence" value="ECO:0007669"/>
    <property type="project" value="TreeGrafter"/>
</dbReference>
<dbReference type="Gene3D" id="3.40.50.1980">
    <property type="entry name" value="Nitrogenase molybdenum iron protein domain"/>
    <property type="match status" value="2"/>
</dbReference>
<dbReference type="AlphaFoldDB" id="A0A964UYP9"/>
<dbReference type="CDD" id="cd06572">
    <property type="entry name" value="Histidinol_dh"/>
    <property type="match status" value="1"/>
</dbReference>
<dbReference type="EMBL" id="RGET01000069">
    <property type="protein sequence ID" value="NBN88223.1"/>
    <property type="molecule type" value="Genomic_DNA"/>
</dbReference>
<dbReference type="GO" id="GO:0004399">
    <property type="term" value="F:histidinol dehydrogenase activity"/>
    <property type="evidence" value="ECO:0007669"/>
    <property type="project" value="UniProtKB-EC"/>
</dbReference>
<evidence type="ECO:0000256" key="1">
    <source>
        <dbReference type="ARBA" id="ARBA00001947"/>
    </source>
</evidence>
<reference evidence="7" key="1">
    <citation type="submission" date="2018-10" db="EMBL/GenBank/DDBJ databases">
        <title>Iterative Subtractive Binning of Freshwater Chronoseries Metagenomes Recovers Nearly Complete Genomes from over Four Hundred Novel Species.</title>
        <authorList>
            <person name="Rodriguez-R L.M."/>
            <person name="Tsementzi D."/>
            <person name="Luo C."/>
            <person name="Konstantinidis K.T."/>
        </authorList>
    </citation>
    <scope>NUCLEOTIDE SEQUENCE</scope>
    <source>
        <strain evidence="7">WB7_6_001</strain>
    </source>
</reference>
<dbReference type="SUPFAM" id="SSF53720">
    <property type="entry name" value="ALDH-like"/>
    <property type="match status" value="1"/>
</dbReference>